<dbReference type="PANTHER" id="PTHR36440">
    <property type="entry name" value="PUTATIVE (AFU_ORTHOLOGUE AFUA_8G07350)-RELATED"/>
    <property type="match status" value="1"/>
</dbReference>
<accession>A0A5R8WUI8</accession>
<reference evidence="2 3" key="1">
    <citation type="submission" date="2019-05" db="EMBL/GenBank/DDBJ databases">
        <title>Hymenobacter edaphi sp. nov., isolated from abandoned arsenic-contaminated farmland soil.</title>
        <authorList>
            <person name="Nie L."/>
        </authorList>
    </citation>
    <scope>NUCLEOTIDE SEQUENCE [LARGE SCALE GENOMIC DNA]</scope>
    <source>
        <strain evidence="2 3">1-3-3-8</strain>
    </source>
</reference>
<dbReference type="EMBL" id="VAJM01000002">
    <property type="protein sequence ID" value="TLM95438.1"/>
    <property type="molecule type" value="Genomic_DNA"/>
</dbReference>
<dbReference type="InterPro" id="IPR011051">
    <property type="entry name" value="RmlC_Cupin_sf"/>
</dbReference>
<dbReference type="InterPro" id="IPR013096">
    <property type="entry name" value="Cupin_2"/>
</dbReference>
<protein>
    <submittedName>
        <fullName evidence="2">Cupin domain-containing protein</fullName>
    </submittedName>
</protein>
<sequence length="192" mass="20891">MPRPWPPTGAAASFGLVPHLRRPAMQTSPAPDIVETTLLPAVPPLLGRRTLAGSHWCLGALVTPLITGADTHGRFAVLDMSLRRGTEPPAHTHQREDETYFVLEGQLRFCLDEQVLVAGPGDTVHLPRGRRHCYQLETEYARVLLHLAPAGLEHCFQALAEPAAALIVPPRPLDPDVTKLLAVAARFGVTFD</sequence>
<keyword evidence="3" id="KW-1185">Reference proteome</keyword>
<dbReference type="InterPro" id="IPR053146">
    <property type="entry name" value="QDO-like"/>
</dbReference>
<dbReference type="SUPFAM" id="SSF51182">
    <property type="entry name" value="RmlC-like cupins"/>
    <property type="match status" value="1"/>
</dbReference>
<dbReference type="Proteomes" id="UP000305517">
    <property type="component" value="Unassembled WGS sequence"/>
</dbReference>
<dbReference type="InterPro" id="IPR014710">
    <property type="entry name" value="RmlC-like_jellyroll"/>
</dbReference>
<dbReference type="OrthoDB" id="1423961at2"/>
<name>A0A5R8WUI8_9BACT</name>
<organism evidence="2 3">
    <name type="scientific">Hymenobacter jeollabukensis</name>
    <dbReference type="NCBI Taxonomy" id="2025313"/>
    <lineage>
        <taxon>Bacteria</taxon>
        <taxon>Pseudomonadati</taxon>
        <taxon>Bacteroidota</taxon>
        <taxon>Cytophagia</taxon>
        <taxon>Cytophagales</taxon>
        <taxon>Hymenobacteraceae</taxon>
        <taxon>Hymenobacter</taxon>
    </lineage>
</organism>
<dbReference type="Pfam" id="PF07883">
    <property type="entry name" value="Cupin_2"/>
    <property type="match status" value="1"/>
</dbReference>
<comment type="caution">
    <text evidence="2">The sequence shown here is derived from an EMBL/GenBank/DDBJ whole genome shotgun (WGS) entry which is preliminary data.</text>
</comment>
<dbReference type="Gene3D" id="2.60.120.10">
    <property type="entry name" value="Jelly Rolls"/>
    <property type="match status" value="1"/>
</dbReference>
<dbReference type="PANTHER" id="PTHR36440:SF1">
    <property type="entry name" value="PUTATIVE (AFU_ORTHOLOGUE AFUA_8G07350)-RELATED"/>
    <property type="match status" value="1"/>
</dbReference>
<dbReference type="AlphaFoldDB" id="A0A5R8WUI8"/>
<gene>
    <name evidence="2" type="ORF">FDY95_06525</name>
</gene>
<evidence type="ECO:0000313" key="3">
    <source>
        <dbReference type="Proteomes" id="UP000305517"/>
    </source>
</evidence>
<evidence type="ECO:0000313" key="2">
    <source>
        <dbReference type="EMBL" id="TLM95438.1"/>
    </source>
</evidence>
<proteinExistence type="predicted"/>
<evidence type="ECO:0000259" key="1">
    <source>
        <dbReference type="Pfam" id="PF07883"/>
    </source>
</evidence>
<feature type="domain" description="Cupin type-2" evidence="1">
    <location>
        <begin position="80"/>
        <end position="144"/>
    </location>
</feature>